<keyword evidence="8" id="KW-1185">Reference proteome</keyword>
<gene>
    <name evidence="7" type="ORF">F9B16_13940</name>
</gene>
<feature type="transmembrane region" description="Helical" evidence="5">
    <location>
        <begin position="273"/>
        <end position="297"/>
    </location>
</feature>
<evidence type="ECO:0000256" key="3">
    <source>
        <dbReference type="ARBA" id="ARBA00022989"/>
    </source>
</evidence>
<keyword evidence="4 5" id="KW-0472">Membrane</keyword>
<dbReference type="AlphaFoldDB" id="A0A6L3VUW4"/>
<protein>
    <submittedName>
        <fullName evidence="7">MFS transporter</fullName>
    </submittedName>
</protein>
<dbReference type="PANTHER" id="PTHR42718:SF39">
    <property type="entry name" value="ACTINORHODIN TRANSPORTER-RELATED"/>
    <property type="match status" value="1"/>
</dbReference>
<dbReference type="PROSITE" id="PS50850">
    <property type="entry name" value="MFS"/>
    <property type="match status" value="1"/>
</dbReference>
<accession>A0A6L3VUW4</accession>
<evidence type="ECO:0000256" key="5">
    <source>
        <dbReference type="SAM" id="Phobius"/>
    </source>
</evidence>
<dbReference type="Gene3D" id="1.20.1250.20">
    <property type="entry name" value="MFS general substrate transporter like domains"/>
    <property type="match status" value="1"/>
</dbReference>
<evidence type="ECO:0000256" key="2">
    <source>
        <dbReference type="ARBA" id="ARBA00022692"/>
    </source>
</evidence>
<feature type="transmembrane region" description="Helical" evidence="5">
    <location>
        <begin position="12"/>
        <end position="36"/>
    </location>
</feature>
<keyword evidence="2 5" id="KW-0812">Transmembrane</keyword>
<feature type="transmembrane region" description="Helical" evidence="5">
    <location>
        <begin position="309"/>
        <end position="328"/>
    </location>
</feature>
<comment type="subcellular location">
    <subcellularLocation>
        <location evidence="1">Cell membrane</location>
        <topology evidence="1">Multi-pass membrane protein</topology>
    </subcellularLocation>
</comment>
<organism evidence="7 8">
    <name type="scientific">Actinomadura montaniterrae</name>
    <dbReference type="NCBI Taxonomy" id="1803903"/>
    <lineage>
        <taxon>Bacteria</taxon>
        <taxon>Bacillati</taxon>
        <taxon>Actinomycetota</taxon>
        <taxon>Actinomycetes</taxon>
        <taxon>Streptosporangiales</taxon>
        <taxon>Thermomonosporaceae</taxon>
        <taxon>Actinomadura</taxon>
    </lineage>
</organism>
<reference evidence="7 8" key="1">
    <citation type="submission" date="2019-09" db="EMBL/GenBank/DDBJ databases">
        <title>Actinomadura physcomitrii sp. nov., a novel actinomycete isolated from moss [Physcomitrium sphaericum (Ludw) Fuernr].</title>
        <authorList>
            <person name="Liu C."/>
            <person name="Zhuang X."/>
        </authorList>
    </citation>
    <scope>NUCLEOTIDE SEQUENCE [LARGE SCALE GENOMIC DNA]</scope>
    <source>
        <strain evidence="7 8">CYP1-1B</strain>
    </source>
</reference>
<feature type="transmembrane region" description="Helical" evidence="5">
    <location>
        <begin position="362"/>
        <end position="380"/>
    </location>
</feature>
<feature type="transmembrane region" description="Helical" evidence="5">
    <location>
        <begin position="401"/>
        <end position="424"/>
    </location>
</feature>
<dbReference type="CDD" id="cd17321">
    <property type="entry name" value="MFS_MMR_MDR_like"/>
    <property type="match status" value="1"/>
</dbReference>
<dbReference type="InterPro" id="IPR036259">
    <property type="entry name" value="MFS_trans_sf"/>
</dbReference>
<dbReference type="RefSeq" id="WP_151540467.1">
    <property type="nucleotide sequence ID" value="NZ_WBMR01000031.1"/>
</dbReference>
<feature type="transmembrane region" description="Helical" evidence="5">
    <location>
        <begin position="205"/>
        <end position="224"/>
    </location>
</feature>
<feature type="transmembrane region" description="Helical" evidence="5">
    <location>
        <begin position="81"/>
        <end position="106"/>
    </location>
</feature>
<evidence type="ECO:0000256" key="1">
    <source>
        <dbReference type="ARBA" id="ARBA00004651"/>
    </source>
</evidence>
<sequence>MTPTDDGARPPRGMLAVLMLGQFLVNVDTAIVNVAAPSVQDDLHPSGGALELVVSGYTLTYAVLLVTGARLGQARGHRRMFLLGLAAFTAASLACGLAPVTGALAAARLVQGAAGALMVPQVLSGIQIHFTGKARARAQGMLVMALSGGAVAGQVLGGVMVSADLFGLGWRPVFLVNVPAGIALLAAGVRVLPRDAGHGGGRLDLGGVALLSAGVPLAIVPLIFGREAGWPAWTWICLAASVPVLALFVRRQRNVAARGGTPLVNLGVLARPVVAWSLGSIALATSTYFGMLFTLALYLQQGLGKSATFSGLVLVSWVAAFGVAGPLLPRLPARVAAHAPVAGYLILAAAYLATGLSHADGALLAVLLGFGGLGLGLGFASQLGRATADVPARLAPDLSGVLNTNSQLSAVAGVAVFGTLYLGLGGPPRHAFTVVTAAFAGTALAACAAGLAGWLAARREQARPGGQGSSPARRADVTASSRVCASSLRIADRR</sequence>
<feature type="transmembrane region" description="Helical" evidence="5">
    <location>
        <begin position="335"/>
        <end position="356"/>
    </location>
</feature>
<evidence type="ECO:0000259" key="6">
    <source>
        <dbReference type="PROSITE" id="PS50850"/>
    </source>
</evidence>
<feature type="transmembrane region" description="Helical" evidence="5">
    <location>
        <begin position="430"/>
        <end position="457"/>
    </location>
</feature>
<feature type="transmembrane region" description="Helical" evidence="5">
    <location>
        <begin position="142"/>
        <end position="161"/>
    </location>
</feature>
<dbReference type="Gene3D" id="1.20.1720.10">
    <property type="entry name" value="Multidrug resistance protein D"/>
    <property type="match status" value="1"/>
</dbReference>
<dbReference type="InterPro" id="IPR020846">
    <property type="entry name" value="MFS_dom"/>
</dbReference>
<feature type="transmembrane region" description="Helical" evidence="5">
    <location>
        <begin position="112"/>
        <end position="130"/>
    </location>
</feature>
<name>A0A6L3VUW4_9ACTN</name>
<comment type="caution">
    <text evidence="7">The sequence shown here is derived from an EMBL/GenBank/DDBJ whole genome shotgun (WGS) entry which is preliminary data.</text>
</comment>
<evidence type="ECO:0000313" key="8">
    <source>
        <dbReference type="Proteomes" id="UP000483004"/>
    </source>
</evidence>
<evidence type="ECO:0000313" key="7">
    <source>
        <dbReference type="EMBL" id="KAB2382698.1"/>
    </source>
</evidence>
<dbReference type="InterPro" id="IPR011701">
    <property type="entry name" value="MFS"/>
</dbReference>
<dbReference type="GO" id="GO:0005886">
    <property type="term" value="C:plasma membrane"/>
    <property type="evidence" value="ECO:0007669"/>
    <property type="project" value="UniProtKB-SubCell"/>
</dbReference>
<feature type="transmembrane region" description="Helical" evidence="5">
    <location>
        <begin position="48"/>
        <end position="69"/>
    </location>
</feature>
<dbReference type="SUPFAM" id="SSF103473">
    <property type="entry name" value="MFS general substrate transporter"/>
    <property type="match status" value="1"/>
</dbReference>
<dbReference type="Pfam" id="PF07690">
    <property type="entry name" value="MFS_1"/>
    <property type="match status" value="1"/>
</dbReference>
<dbReference type="EMBL" id="WBMR01000031">
    <property type="protein sequence ID" value="KAB2382698.1"/>
    <property type="molecule type" value="Genomic_DNA"/>
</dbReference>
<dbReference type="OrthoDB" id="783189at2"/>
<feature type="transmembrane region" description="Helical" evidence="5">
    <location>
        <begin position="173"/>
        <end position="193"/>
    </location>
</feature>
<dbReference type="Proteomes" id="UP000483004">
    <property type="component" value="Unassembled WGS sequence"/>
</dbReference>
<proteinExistence type="predicted"/>
<evidence type="ECO:0000256" key="4">
    <source>
        <dbReference type="ARBA" id="ARBA00023136"/>
    </source>
</evidence>
<feature type="transmembrane region" description="Helical" evidence="5">
    <location>
        <begin position="230"/>
        <end position="249"/>
    </location>
</feature>
<dbReference type="GO" id="GO:0022857">
    <property type="term" value="F:transmembrane transporter activity"/>
    <property type="evidence" value="ECO:0007669"/>
    <property type="project" value="InterPro"/>
</dbReference>
<dbReference type="PANTHER" id="PTHR42718">
    <property type="entry name" value="MAJOR FACILITATOR SUPERFAMILY MULTIDRUG TRANSPORTER MFSC"/>
    <property type="match status" value="1"/>
</dbReference>
<feature type="domain" description="Major facilitator superfamily (MFS) profile" evidence="6">
    <location>
        <begin position="14"/>
        <end position="461"/>
    </location>
</feature>
<keyword evidence="3 5" id="KW-1133">Transmembrane helix</keyword>